<accession>A0A1X1W1D8</accession>
<feature type="region of interest" description="Disordered" evidence="1">
    <location>
        <begin position="173"/>
        <end position="206"/>
    </location>
</feature>
<reference evidence="3 4" key="1">
    <citation type="submission" date="2016-01" db="EMBL/GenBank/DDBJ databases">
        <title>The new phylogeny of the genus Mycobacterium.</title>
        <authorList>
            <person name="Tarcisio F."/>
            <person name="Conor M."/>
            <person name="Antonella G."/>
            <person name="Elisabetta G."/>
            <person name="Giulia F.S."/>
            <person name="Sara T."/>
            <person name="Anna F."/>
            <person name="Clotilde B."/>
            <person name="Roberto B."/>
            <person name="Veronica D.S."/>
            <person name="Fabio R."/>
            <person name="Monica P."/>
            <person name="Olivier J."/>
            <person name="Enrico T."/>
            <person name="Nicola S."/>
        </authorList>
    </citation>
    <scope>NUCLEOTIDE SEQUENCE [LARGE SCALE GENOMIC DNA]</scope>
    <source>
        <strain evidence="3 4">DSM 44160</strain>
    </source>
</reference>
<dbReference type="EMBL" id="LQOY01000143">
    <property type="protein sequence ID" value="ORV79989.1"/>
    <property type="molecule type" value="Genomic_DNA"/>
</dbReference>
<name>A0A1X1W1D8_MYCGO</name>
<protein>
    <recommendedName>
        <fullName evidence="2">PE domain-containing protein</fullName>
    </recommendedName>
</protein>
<organism evidence="3 4">
    <name type="scientific">Mycobacterium gordonae</name>
    <dbReference type="NCBI Taxonomy" id="1778"/>
    <lineage>
        <taxon>Bacteria</taxon>
        <taxon>Bacillati</taxon>
        <taxon>Actinomycetota</taxon>
        <taxon>Actinomycetes</taxon>
        <taxon>Mycobacteriales</taxon>
        <taxon>Mycobacteriaceae</taxon>
        <taxon>Mycobacterium</taxon>
    </lineage>
</organism>
<evidence type="ECO:0000313" key="4">
    <source>
        <dbReference type="Proteomes" id="UP000193928"/>
    </source>
</evidence>
<dbReference type="Proteomes" id="UP000193928">
    <property type="component" value="Unassembled WGS sequence"/>
</dbReference>
<dbReference type="Gene3D" id="1.10.287.850">
    <property type="entry name" value="HP0062-like domain"/>
    <property type="match status" value="1"/>
</dbReference>
<dbReference type="RefSeq" id="WP_069434269.1">
    <property type="nucleotide sequence ID" value="NZ_JACKSU010000066.1"/>
</dbReference>
<dbReference type="Pfam" id="PF00934">
    <property type="entry name" value="PE"/>
    <property type="match status" value="1"/>
</dbReference>
<dbReference type="InterPro" id="IPR038332">
    <property type="entry name" value="PPE_sf"/>
</dbReference>
<dbReference type="AlphaFoldDB" id="A0A1X1W1D8"/>
<sequence>MSFLFTQPQLLMDAATDLAGIGSTLNAANAAAALPTTTVLAAGADDVSAAMATVFGAHAQQYQAMGAQAARLHDQFVQAMNTASGGYADTEAANAKPLQPAAPATAPVRAPANYCDTPAATVRAGRPVGLLSASRGSAGASGAPNRVATGGSVRANAMGPAGATPIAGRATAGGPGVVAAGAKRPNRSFGAGRPGGRGNASDLHAR</sequence>
<keyword evidence="4" id="KW-1185">Reference proteome</keyword>
<dbReference type="SUPFAM" id="SSF140459">
    <property type="entry name" value="PE/PPE dimer-like"/>
    <property type="match status" value="1"/>
</dbReference>
<feature type="domain" description="PE" evidence="2">
    <location>
        <begin position="4"/>
        <end position="94"/>
    </location>
</feature>
<dbReference type="InterPro" id="IPR000084">
    <property type="entry name" value="PE-PGRS_N"/>
</dbReference>
<proteinExistence type="predicted"/>
<evidence type="ECO:0000259" key="2">
    <source>
        <dbReference type="Pfam" id="PF00934"/>
    </source>
</evidence>
<gene>
    <name evidence="3" type="ORF">AWC08_30470</name>
</gene>
<comment type="caution">
    <text evidence="3">The sequence shown here is derived from an EMBL/GenBank/DDBJ whole genome shotgun (WGS) entry which is preliminary data.</text>
</comment>
<evidence type="ECO:0000256" key="1">
    <source>
        <dbReference type="SAM" id="MobiDB-lite"/>
    </source>
</evidence>
<evidence type="ECO:0000313" key="3">
    <source>
        <dbReference type="EMBL" id="ORV79989.1"/>
    </source>
</evidence>